<evidence type="ECO:0000256" key="3">
    <source>
        <dbReference type="SAM" id="MobiDB-lite"/>
    </source>
</evidence>
<dbReference type="PANTHER" id="PTHR46196">
    <property type="entry name" value="TRANSCRIPTION FACTOR BHLH155-LIKE ISOFORM X1-RELATED"/>
    <property type="match status" value="1"/>
</dbReference>
<dbReference type="InterPro" id="IPR043561">
    <property type="entry name" value="LHW-like"/>
</dbReference>
<sequence>MDIIIPLRFFIQQTQSIIKFEGDCGAGSSFHGNRGGDCDSMSDPQSLPLRLSIKPTGRRQRGWYLRNCLEASSDGNWRLPSLQVSISENRRNEGNLQTSGSVLYCRRVGEGGFVQICRDVLVLSFNPFPFQAVVSGFAPCGRNHAGFRDGQAVDFHHPAAALLPERGGWLILSGEVSGALFRYFPLSLARWIAGKWWPRSLSRRGRGVGFRLLLFLSVQMGSLLKEALRHLCAGGGWSYAVFWKIGRRSPTLLVWGDGYYDTTKHLGLSDVSEIGSTELILKEWEALWNTSGERFGQLKTPAEDPVLKLVNKIMMHQVHIGGEGIVGRVAFTGIHQWIMPETQMSSQAISEDEEVRLQVLAGMQTIAVIPVVPHGVVQFGSKNKVMENVRFVNQVKSLFAELGSLGACLSTSDQKMALIPKNLNPSSVGMCASTDQSANGTFHMSSSIPFVNGFRQQIQSSGNDNQLSNVLLNQNNASASFVRTICNGGFSSGHPVEQPSEKEAIRAQIKTSNAIMHFSQPVSQNSCSNNNAPSGSLAGSPSLRLKVDTAVNYQQQSTSAALLERGALYSTGKNVGNQSSFPCEMWRPVDGNPSFSSGISAGPPDLGIPPLPKTQTKSCTHEIADSDLLCAFGTLSSNSGENNSWVQAPVAALDDCQTTYSLPGEGIQISESTVSEVDATQTLSKTLNPSLEGDLFDLLGLEFKMEKYSGNLNDVVVQEDKKENWSSDVSTHITQPDRAHTGTVEDTLISEMSESGIFAESRSDHLLDAIVSKVNFTAKQNSDDNVSCKTNITRTSSCCLLDNPSAYSKESFREKPKGRELFGLPNALIKPEIAELGSFKSTLIREKPGDISQANGMYKSQINLWVEDRQSMKHDSISTGNSKKANETVKLNRKRPRPGDSPRPRPKDRQMIQDRVKDLREIIPNGAKCSIDALLERTIKHMLFLQSVSKHADKLKQTGDSKIINKEGGLLLKDNYEGGATWAFEVGSQSMVCPIIVENLNGPRQMLVEMLCQERGFFLEIADIIRGLGLTILKGVMESRNDTIWARFAVEANRDVSRRDVFMSLVRLLDQNTKDRGTLKVNDSGSMGVSMFNKSSIPVTGSSIAATGLIDGLC</sequence>
<dbReference type="InterPro" id="IPR011598">
    <property type="entry name" value="bHLH_dom"/>
</dbReference>
<dbReference type="CDD" id="cd18915">
    <property type="entry name" value="bHLH_AtLHW_like"/>
    <property type="match status" value="1"/>
</dbReference>
<evidence type="ECO:0000256" key="2">
    <source>
        <dbReference type="ARBA" id="ARBA00023163"/>
    </source>
</evidence>
<keyword evidence="1" id="KW-0805">Transcription regulation</keyword>
<keyword evidence="2" id="KW-0804">Transcription</keyword>
<dbReference type="PROSITE" id="PS50888">
    <property type="entry name" value="BHLH"/>
    <property type="match status" value="1"/>
</dbReference>
<evidence type="ECO:0000313" key="5">
    <source>
        <dbReference type="EMBL" id="KAG9444432.1"/>
    </source>
</evidence>
<evidence type="ECO:0000259" key="4">
    <source>
        <dbReference type="PROSITE" id="PS50888"/>
    </source>
</evidence>
<feature type="compositionally biased region" description="Polar residues" evidence="3">
    <location>
        <begin position="521"/>
        <end position="539"/>
    </location>
</feature>
<name>A0AAV7EA78_ARIFI</name>
<protein>
    <recommendedName>
        <fullName evidence="4">BHLH domain-containing protein</fullName>
    </recommendedName>
</protein>
<dbReference type="Pfam" id="PF23176">
    <property type="entry name" value="bHLH_LHW"/>
    <property type="match status" value="1"/>
</dbReference>
<evidence type="ECO:0000256" key="1">
    <source>
        <dbReference type="ARBA" id="ARBA00023015"/>
    </source>
</evidence>
<feature type="compositionally biased region" description="Basic and acidic residues" evidence="3">
    <location>
        <begin position="897"/>
        <end position="912"/>
    </location>
</feature>
<dbReference type="EMBL" id="JAINDJ010000006">
    <property type="protein sequence ID" value="KAG9444432.1"/>
    <property type="molecule type" value="Genomic_DNA"/>
</dbReference>
<dbReference type="GO" id="GO:0046983">
    <property type="term" value="F:protein dimerization activity"/>
    <property type="evidence" value="ECO:0007669"/>
    <property type="project" value="InterPro"/>
</dbReference>
<feature type="region of interest" description="Disordered" evidence="3">
    <location>
        <begin position="873"/>
        <end position="912"/>
    </location>
</feature>
<feature type="region of interest" description="Disordered" evidence="3">
    <location>
        <begin position="521"/>
        <end position="540"/>
    </location>
</feature>
<gene>
    <name evidence="5" type="ORF">H6P81_015772</name>
</gene>
<evidence type="ECO:0000313" key="6">
    <source>
        <dbReference type="Proteomes" id="UP000825729"/>
    </source>
</evidence>
<reference evidence="5 6" key="1">
    <citation type="submission" date="2021-07" db="EMBL/GenBank/DDBJ databases">
        <title>The Aristolochia fimbriata genome: insights into angiosperm evolution, floral development and chemical biosynthesis.</title>
        <authorList>
            <person name="Jiao Y."/>
        </authorList>
    </citation>
    <scope>NUCLEOTIDE SEQUENCE [LARGE SCALE GENOMIC DNA]</scope>
    <source>
        <strain evidence="5">IBCAS-2021</strain>
        <tissue evidence="5">Leaf</tissue>
    </source>
</reference>
<keyword evidence="6" id="KW-1185">Reference proteome</keyword>
<organism evidence="5 6">
    <name type="scientific">Aristolochia fimbriata</name>
    <name type="common">White veined hardy Dutchman's pipe vine</name>
    <dbReference type="NCBI Taxonomy" id="158543"/>
    <lineage>
        <taxon>Eukaryota</taxon>
        <taxon>Viridiplantae</taxon>
        <taxon>Streptophyta</taxon>
        <taxon>Embryophyta</taxon>
        <taxon>Tracheophyta</taxon>
        <taxon>Spermatophyta</taxon>
        <taxon>Magnoliopsida</taxon>
        <taxon>Magnoliidae</taxon>
        <taxon>Piperales</taxon>
        <taxon>Aristolochiaceae</taxon>
        <taxon>Aristolochia</taxon>
    </lineage>
</organism>
<accession>A0AAV7EA78</accession>
<dbReference type="PANTHER" id="PTHR46196:SF4">
    <property type="entry name" value="TRANSCRIPTION FACTOR LHW"/>
    <property type="match status" value="1"/>
</dbReference>
<dbReference type="Pfam" id="PF14215">
    <property type="entry name" value="bHLH-MYC_N"/>
    <property type="match status" value="1"/>
</dbReference>
<comment type="caution">
    <text evidence="5">The sequence shown here is derived from an EMBL/GenBank/DDBJ whole genome shotgun (WGS) entry which is preliminary data.</text>
</comment>
<dbReference type="Proteomes" id="UP000825729">
    <property type="component" value="Unassembled WGS sequence"/>
</dbReference>
<proteinExistence type="predicted"/>
<dbReference type="GO" id="GO:0003700">
    <property type="term" value="F:DNA-binding transcription factor activity"/>
    <property type="evidence" value="ECO:0007669"/>
    <property type="project" value="InterPro"/>
</dbReference>
<dbReference type="InterPro" id="IPR025610">
    <property type="entry name" value="MYC/MYB_N"/>
</dbReference>
<dbReference type="AlphaFoldDB" id="A0AAV7EA78"/>
<feature type="domain" description="BHLH" evidence="4">
    <location>
        <begin position="896"/>
        <end position="945"/>
    </location>
</feature>